<comment type="caution">
    <text evidence="1">The sequence shown here is derived from an EMBL/GenBank/DDBJ whole genome shotgun (WGS) entry which is preliminary data.</text>
</comment>
<sequence>MFRTDDNDMAGLPGMFGEGLAHWHAVTRMLRKHWFHLSVVMVGQGKGHEFELMVNDELKLQQVLQSQDEEVFVKEIQVVTPANMNGSGAWRMEKVKSLAIGDDQDGDSVCVLTVDGGSVYHDSYRTNLDVASLTKMRVLYDALSAKRSLQ</sequence>
<dbReference type="EMBL" id="VAUO01000001">
    <property type="protein sequence ID" value="TLP65072.1"/>
    <property type="molecule type" value="Genomic_DNA"/>
</dbReference>
<dbReference type="OrthoDB" id="7021542at2"/>
<evidence type="ECO:0000313" key="1">
    <source>
        <dbReference type="EMBL" id="TLP65072.1"/>
    </source>
</evidence>
<proteinExistence type="predicted"/>
<dbReference type="RefSeq" id="WP_138217703.1">
    <property type="nucleotide sequence ID" value="NZ_VAUO01000001.1"/>
</dbReference>
<keyword evidence="2" id="KW-1185">Reference proteome</keyword>
<name>A0A5R8ZH30_9PSED</name>
<protein>
    <submittedName>
        <fullName evidence="1">Uncharacterized protein</fullName>
    </submittedName>
</protein>
<gene>
    <name evidence="1" type="ORF">FEM01_02520</name>
</gene>
<dbReference type="AlphaFoldDB" id="A0A5R8ZH30"/>
<reference evidence="1 2" key="1">
    <citation type="submission" date="2019-05" db="EMBL/GenBank/DDBJ databases">
        <title>Pseudomonas sp. SC006 isolated from lettuce that can produce HBGAs.</title>
        <authorList>
            <person name="Wang D."/>
            <person name="Liao N."/>
            <person name="Liu D."/>
            <person name="Zhang Z."/>
            <person name="Zou S."/>
        </authorList>
    </citation>
    <scope>NUCLEOTIDE SEQUENCE [LARGE SCALE GENOMIC DNA]</scope>
    <source>
        <strain evidence="1 2">SC006</strain>
    </source>
</reference>
<dbReference type="Proteomes" id="UP000309819">
    <property type="component" value="Unassembled WGS sequence"/>
</dbReference>
<evidence type="ECO:0000313" key="2">
    <source>
        <dbReference type="Proteomes" id="UP000309819"/>
    </source>
</evidence>
<accession>A0A5R8ZH30</accession>
<organism evidence="1 2">
    <name type="scientific">Pseudomonas mosselii</name>
    <dbReference type="NCBI Taxonomy" id="78327"/>
    <lineage>
        <taxon>Bacteria</taxon>
        <taxon>Pseudomonadati</taxon>
        <taxon>Pseudomonadota</taxon>
        <taxon>Gammaproteobacteria</taxon>
        <taxon>Pseudomonadales</taxon>
        <taxon>Pseudomonadaceae</taxon>
        <taxon>Pseudomonas</taxon>
    </lineage>
</organism>